<feature type="domain" description="Sulfatase N-terminal" evidence="6">
    <location>
        <begin position="31"/>
        <end position="391"/>
    </location>
</feature>
<accession>A0A918PLZ2</accession>
<evidence type="ECO:0000313" key="8">
    <source>
        <dbReference type="Proteomes" id="UP000619457"/>
    </source>
</evidence>
<dbReference type="InterPro" id="IPR024607">
    <property type="entry name" value="Sulfatase_CS"/>
</dbReference>
<dbReference type="PANTHER" id="PTHR43108:SF6">
    <property type="entry name" value="N-SULPHOGLUCOSAMINE SULPHOHYDROLASE"/>
    <property type="match status" value="1"/>
</dbReference>
<evidence type="ECO:0000256" key="4">
    <source>
        <dbReference type="ARBA" id="ARBA00023180"/>
    </source>
</evidence>
<comment type="similarity">
    <text evidence="1">Belongs to the sulfatase family.</text>
</comment>
<dbReference type="SUPFAM" id="SSF53649">
    <property type="entry name" value="Alkaline phosphatase-like"/>
    <property type="match status" value="1"/>
</dbReference>
<dbReference type="InterPro" id="IPR000917">
    <property type="entry name" value="Sulfatase_N"/>
</dbReference>
<evidence type="ECO:0000256" key="1">
    <source>
        <dbReference type="ARBA" id="ARBA00008779"/>
    </source>
</evidence>
<dbReference type="PROSITE" id="PS00523">
    <property type="entry name" value="SULFATASE_1"/>
    <property type="match status" value="1"/>
</dbReference>
<evidence type="ECO:0000259" key="6">
    <source>
        <dbReference type="Pfam" id="PF00884"/>
    </source>
</evidence>
<feature type="chain" id="PRO_5037180577" evidence="5">
    <location>
        <begin position="24"/>
        <end position="519"/>
    </location>
</feature>
<dbReference type="EMBL" id="BMWX01000001">
    <property type="protein sequence ID" value="GGZ13360.1"/>
    <property type="molecule type" value="Genomic_DNA"/>
</dbReference>
<evidence type="ECO:0000256" key="3">
    <source>
        <dbReference type="ARBA" id="ARBA00022801"/>
    </source>
</evidence>
<keyword evidence="8" id="KW-1185">Reference proteome</keyword>
<reference evidence="7" key="1">
    <citation type="journal article" date="2014" name="Int. J. Syst. Evol. Microbiol.">
        <title>Complete genome sequence of Corynebacterium casei LMG S-19264T (=DSM 44701T), isolated from a smear-ripened cheese.</title>
        <authorList>
            <consortium name="US DOE Joint Genome Institute (JGI-PGF)"/>
            <person name="Walter F."/>
            <person name="Albersmeier A."/>
            <person name="Kalinowski J."/>
            <person name="Ruckert C."/>
        </authorList>
    </citation>
    <scope>NUCLEOTIDE SEQUENCE</scope>
    <source>
        <strain evidence="7">KCTC 12368</strain>
    </source>
</reference>
<organism evidence="7 8">
    <name type="scientific">Echinicola pacifica</name>
    <dbReference type="NCBI Taxonomy" id="346377"/>
    <lineage>
        <taxon>Bacteria</taxon>
        <taxon>Pseudomonadati</taxon>
        <taxon>Bacteroidota</taxon>
        <taxon>Cytophagia</taxon>
        <taxon>Cytophagales</taxon>
        <taxon>Cyclobacteriaceae</taxon>
        <taxon>Echinicola</taxon>
    </lineage>
</organism>
<comment type="caution">
    <text evidence="7">The sequence shown here is derived from an EMBL/GenBank/DDBJ whole genome shotgun (WGS) entry which is preliminary data.</text>
</comment>
<gene>
    <name evidence="7" type="ORF">GCM10007049_01440</name>
</gene>
<keyword evidence="2 5" id="KW-0732">Signal</keyword>
<dbReference type="Gene3D" id="3.40.720.10">
    <property type="entry name" value="Alkaline Phosphatase, subunit A"/>
    <property type="match status" value="1"/>
</dbReference>
<dbReference type="InterPro" id="IPR017850">
    <property type="entry name" value="Alkaline_phosphatase_core_sf"/>
</dbReference>
<name>A0A918PLZ2_9BACT</name>
<dbReference type="AlphaFoldDB" id="A0A918PLZ2"/>
<reference evidence="7" key="2">
    <citation type="submission" date="2020-09" db="EMBL/GenBank/DDBJ databases">
        <authorList>
            <person name="Sun Q."/>
            <person name="Kim S."/>
        </authorList>
    </citation>
    <scope>NUCLEOTIDE SEQUENCE</scope>
    <source>
        <strain evidence="7">KCTC 12368</strain>
    </source>
</reference>
<sequence>MNLKVKAIICSTLLSLLFTTAYSQSKKQERPNILFIMSDDHTAQAWGIYGGLLEGYVHTPNIKRLASEGMVLDNCLVSNSICSPSRATILTGQYSHINGVTTLGAGLPPSHYNIAKAMQTGGYQTSLIGKWHLKQEPAGFDYYCVLPGQGRYWDPIMKTKDNWEDYSKGGKAYEGFSTDVITDMSIDWIENRDESKPFMLMCHFKATHEPFDYPERFSKLYENSVIPVPATFYDQGPETNGRVFKGQSLDNLTLRMLDATANPSKRVDYMAYPELPYDVDGLGNDEARFKTYQKVVKDFMRSGAAVDDNIGKLLNYLEESGLAENTIVIYTADQGYFLGEHGWFDKRLIYEESIHMPFVIRYPKEIAAGQRNDDLIENVDFSALFADYAGIDYPETMQGVSFRENLKGKTSVNWRKYSYYRYWDHSTDRPGHFGVRGERYKLAFYYGNGFADAVPNSGYWELFDLQEDPNELHNAYNDPEYRKVVAELKQEIINKREEVKDTDSDNEEILKIIEAHWND</sequence>
<dbReference type="GO" id="GO:0016787">
    <property type="term" value="F:hydrolase activity"/>
    <property type="evidence" value="ECO:0007669"/>
    <property type="project" value="UniProtKB-KW"/>
</dbReference>
<dbReference type="Proteomes" id="UP000619457">
    <property type="component" value="Unassembled WGS sequence"/>
</dbReference>
<dbReference type="CDD" id="cd16031">
    <property type="entry name" value="G6S_like"/>
    <property type="match status" value="1"/>
</dbReference>
<proteinExistence type="inferred from homology"/>
<dbReference type="PROSITE" id="PS00149">
    <property type="entry name" value="SULFATASE_2"/>
    <property type="match status" value="1"/>
</dbReference>
<keyword evidence="4" id="KW-0325">Glycoprotein</keyword>
<dbReference type="PANTHER" id="PTHR43108">
    <property type="entry name" value="N-ACETYLGLUCOSAMINE-6-SULFATASE FAMILY MEMBER"/>
    <property type="match status" value="1"/>
</dbReference>
<evidence type="ECO:0000313" key="7">
    <source>
        <dbReference type="EMBL" id="GGZ13360.1"/>
    </source>
</evidence>
<feature type="signal peptide" evidence="5">
    <location>
        <begin position="1"/>
        <end position="23"/>
    </location>
</feature>
<dbReference type="Pfam" id="PF00884">
    <property type="entry name" value="Sulfatase"/>
    <property type="match status" value="1"/>
</dbReference>
<dbReference type="RefSeq" id="WP_018475044.1">
    <property type="nucleotide sequence ID" value="NZ_BMWX01000001.1"/>
</dbReference>
<evidence type="ECO:0000256" key="2">
    <source>
        <dbReference type="ARBA" id="ARBA00022729"/>
    </source>
</evidence>
<evidence type="ECO:0000256" key="5">
    <source>
        <dbReference type="SAM" id="SignalP"/>
    </source>
</evidence>
<keyword evidence="3" id="KW-0378">Hydrolase</keyword>
<protein>
    <submittedName>
        <fullName evidence="7">Acetylglucosamine-6-sulfatase</fullName>
    </submittedName>
</protein>